<keyword evidence="2" id="KW-1185">Reference proteome</keyword>
<evidence type="ECO:0000313" key="2">
    <source>
        <dbReference type="Proteomes" id="UP000625711"/>
    </source>
</evidence>
<gene>
    <name evidence="1" type="ORF">GWI33_013866</name>
</gene>
<accession>A0A834I2W8</accession>
<comment type="caution">
    <text evidence="1">The sequence shown here is derived from an EMBL/GenBank/DDBJ whole genome shotgun (WGS) entry which is preliminary data.</text>
</comment>
<sequence length="117" mass="13787">MHDRNFGLTAKLEVLAKVQNGSVRCFWSSTFRNSSRRRHRCHSAEVFAPILKFTSMKFSLEIENRSYIDCYRWEWKMVHVLSKQRITWLLNSRDCYGILLPDGINLTSEVTTNLTVE</sequence>
<dbReference type="AlphaFoldDB" id="A0A834I2W8"/>
<reference evidence="1" key="1">
    <citation type="submission" date="2020-08" db="EMBL/GenBank/DDBJ databases">
        <title>Genome sequencing and assembly of the red palm weevil Rhynchophorus ferrugineus.</title>
        <authorList>
            <person name="Dias G.B."/>
            <person name="Bergman C.M."/>
            <person name="Manee M."/>
        </authorList>
    </citation>
    <scope>NUCLEOTIDE SEQUENCE</scope>
    <source>
        <strain evidence="1">AA-2017</strain>
        <tissue evidence="1">Whole larva</tissue>
    </source>
</reference>
<name>A0A834I2W8_RHYFE</name>
<organism evidence="1 2">
    <name type="scientific">Rhynchophorus ferrugineus</name>
    <name type="common">Red palm weevil</name>
    <name type="synonym">Curculio ferrugineus</name>
    <dbReference type="NCBI Taxonomy" id="354439"/>
    <lineage>
        <taxon>Eukaryota</taxon>
        <taxon>Metazoa</taxon>
        <taxon>Ecdysozoa</taxon>
        <taxon>Arthropoda</taxon>
        <taxon>Hexapoda</taxon>
        <taxon>Insecta</taxon>
        <taxon>Pterygota</taxon>
        <taxon>Neoptera</taxon>
        <taxon>Endopterygota</taxon>
        <taxon>Coleoptera</taxon>
        <taxon>Polyphaga</taxon>
        <taxon>Cucujiformia</taxon>
        <taxon>Curculionidae</taxon>
        <taxon>Dryophthorinae</taxon>
        <taxon>Rhynchophorus</taxon>
    </lineage>
</organism>
<protein>
    <submittedName>
        <fullName evidence="1">Uncharacterized protein</fullName>
    </submittedName>
</protein>
<dbReference type="EMBL" id="JAACXV010013440">
    <property type="protein sequence ID" value="KAF7273425.1"/>
    <property type="molecule type" value="Genomic_DNA"/>
</dbReference>
<dbReference type="Proteomes" id="UP000625711">
    <property type="component" value="Unassembled WGS sequence"/>
</dbReference>
<proteinExistence type="predicted"/>
<evidence type="ECO:0000313" key="1">
    <source>
        <dbReference type="EMBL" id="KAF7273425.1"/>
    </source>
</evidence>